<feature type="domain" description="N-acetyltransferase" evidence="7">
    <location>
        <begin position="326"/>
        <end position="478"/>
    </location>
</feature>
<dbReference type="GO" id="GO:0004042">
    <property type="term" value="F:L-glutamate N-acetyltransferase activity"/>
    <property type="evidence" value="ECO:0007669"/>
    <property type="project" value="InterPro"/>
</dbReference>
<dbReference type="PANTHER" id="PTHR30602:SF12">
    <property type="entry name" value="AMINO-ACID ACETYLTRANSFERASE NAGS1, CHLOROPLASTIC-RELATED"/>
    <property type="match status" value="1"/>
</dbReference>
<keyword evidence="4 8" id="KW-0808">Transferase</keyword>
<dbReference type="EMBL" id="FN649742">
    <property type="protein sequence ID" value="CBJ29066.1"/>
    <property type="molecule type" value="Genomic_DNA"/>
</dbReference>
<dbReference type="Gene3D" id="3.40.630.30">
    <property type="match status" value="1"/>
</dbReference>
<comment type="pathway">
    <text evidence="1">Amino-acid biosynthesis; L-arginine biosynthesis; N(2)-acetyl-L-ornithine from L-glutamate: step 1/4.</text>
</comment>
<sequence length="497" mass="53546">MDALRVRSLSGEGDEETSGSFVDLFRGCAPYIRAHLGAIMVIHMGGEVVEDPNFTSIMDDLGLLRLLGARLVIVTGARPQMSTLLQQAGIKEEFRDDLRVTSKEALKVIKAAAGFVRIEVESALSRGARGGAAGDFHVAGGNFFSAQPVGVRDGVDYGCTGEVRKVEADRIRAQLNEGGVVHLTCIGYSGSGEVFNVNSVDLAAKCAASVGASKLIYIADGYLEDATTGEIINSMRLSEARSLLSRYEKKKSNNGEAVAAGSGAGAMAAVDVEKDSPPAEVEMAGGVAADKEAAVGGGSAGDVHGVEQRLMRLTEKAVMALTQGVSRAHVVPPTSGALLQELYTRDGAGLLISRDMILVPRTPEQLEADINEFFVITRDETVLGVAFFKRYGQDHAEVGCLAIHRDYRKRGWGEAMLSYLERVALASSVKHLFVLSTVTMQWFVERGFRESQVSDLPPERRESYNWERMSKIYHKTLGGGVRAVDAEELLWDVRGMI</sequence>
<dbReference type="Pfam" id="PF00696">
    <property type="entry name" value="AA_kinase"/>
    <property type="match status" value="1"/>
</dbReference>
<keyword evidence="5 8" id="KW-0012">Acyltransferase</keyword>
<name>D7FJG3_ECTSI</name>
<reference evidence="8 9" key="1">
    <citation type="journal article" date="2010" name="Nature">
        <title>The Ectocarpus genome and the independent evolution of multicellularity in brown algae.</title>
        <authorList>
            <person name="Cock J.M."/>
            <person name="Sterck L."/>
            <person name="Rouze P."/>
            <person name="Scornet D."/>
            <person name="Allen A.E."/>
            <person name="Amoutzias G."/>
            <person name="Anthouard V."/>
            <person name="Artiguenave F."/>
            <person name="Aury J.M."/>
            <person name="Badger J.H."/>
            <person name="Beszteri B."/>
            <person name="Billiau K."/>
            <person name="Bonnet E."/>
            <person name="Bothwell J.H."/>
            <person name="Bowler C."/>
            <person name="Boyen C."/>
            <person name="Brownlee C."/>
            <person name="Carrano C.J."/>
            <person name="Charrier B."/>
            <person name="Cho G.Y."/>
            <person name="Coelho S.M."/>
            <person name="Collen J."/>
            <person name="Corre E."/>
            <person name="Da Silva C."/>
            <person name="Delage L."/>
            <person name="Delaroque N."/>
            <person name="Dittami S.M."/>
            <person name="Doulbeau S."/>
            <person name="Elias M."/>
            <person name="Farnham G."/>
            <person name="Gachon C.M."/>
            <person name="Gschloessl B."/>
            <person name="Heesch S."/>
            <person name="Jabbari K."/>
            <person name="Jubin C."/>
            <person name="Kawai H."/>
            <person name="Kimura K."/>
            <person name="Kloareg B."/>
            <person name="Kupper F.C."/>
            <person name="Lang D."/>
            <person name="Le Bail A."/>
            <person name="Leblanc C."/>
            <person name="Lerouge P."/>
            <person name="Lohr M."/>
            <person name="Lopez P.J."/>
            <person name="Martens C."/>
            <person name="Maumus F."/>
            <person name="Michel G."/>
            <person name="Miranda-Saavedra D."/>
            <person name="Morales J."/>
            <person name="Moreau H."/>
            <person name="Motomura T."/>
            <person name="Nagasato C."/>
            <person name="Napoli C.A."/>
            <person name="Nelson D.R."/>
            <person name="Nyvall-Collen P."/>
            <person name="Peters A.F."/>
            <person name="Pommier C."/>
            <person name="Potin P."/>
            <person name="Poulain J."/>
            <person name="Quesneville H."/>
            <person name="Read B."/>
            <person name="Rensing S.A."/>
            <person name="Ritter A."/>
            <person name="Rousvoal S."/>
            <person name="Samanta M."/>
            <person name="Samson G."/>
            <person name="Schroeder D.C."/>
            <person name="Segurens B."/>
            <person name="Strittmatter M."/>
            <person name="Tonon T."/>
            <person name="Tregear J.W."/>
            <person name="Valentin K."/>
            <person name="von Dassow P."/>
            <person name="Yamagishi T."/>
            <person name="Van de Peer Y."/>
            <person name="Wincker P."/>
        </authorList>
    </citation>
    <scope>NUCLEOTIDE SEQUENCE [LARGE SCALE GENOMIC DNA]</scope>
    <source>
        <strain evidence="9">Ec32 / CCAP1310/4</strain>
    </source>
</reference>
<dbReference type="STRING" id="2880.D7FJG3"/>
<dbReference type="Proteomes" id="UP000002630">
    <property type="component" value="Linkage Group LG17"/>
</dbReference>
<dbReference type="eggNOG" id="KOG2436">
    <property type="taxonomic scope" value="Eukaryota"/>
</dbReference>
<evidence type="ECO:0000256" key="2">
    <source>
        <dbReference type="ARBA" id="ARBA00009145"/>
    </source>
</evidence>
<dbReference type="InterPro" id="IPR001048">
    <property type="entry name" value="Asp/Glu/Uridylate_kinase"/>
</dbReference>
<keyword evidence="9" id="KW-1185">Reference proteome</keyword>
<dbReference type="InterPro" id="IPR036393">
    <property type="entry name" value="AceGlu_kinase-like_sf"/>
</dbReference>
<dbReference type="InterPro" id="IPR016181">
    <property type="entry name" value="Acyl_CoA_acyltransferase"/>
</dbReference>
<dbReference type="EC" id="2.3.1.1" evidence="3"/>
<dbReference type="AlphaFoldDB" id="D7FJG3"/>
<protein>
    <recommendedName>
        <fullName evidence="3">amino-acid N-acetyltransferase</fullName>
        <ecNumber evidence="3">2.3.1.1</ecNumber>
    </recommendedName>
</protein>
<dbReference type="PANTHER" id="PTHR30602">
    <property type="entry name" value="AMINO-ACID ACETYLTRANSFERASE"/>
    <property type="match status" value="1"/>
</dbReference>
<evidence type="ECO:0000256" key="4">
    <source>
        <dbReference type="ARBA" id="ARBA00022679"/>
    </source>
</evidence>
<evidence type="ECO:0000256" key="5">
    <source>
        <dbReference type="ARBA" id="ARBA00023315"/>
    </source>
</evidence>
<dbReference type="Pfam" id="PF00583">
    <property type="entry name" value="Acetyltransf_1"/>
    <property type="match status" value="1"/>
</dbReference>
<gene>
    <name evidence="8" type="primary">ARGA</name>
    <name evidence="8" type="ORF">Esi_0133_0074</name>
</gene>
<dbReference type="GO" id="GO:0006526">
    <property type="term" value="P:L-arginine biosynthetic process"/>
    <property type="evidence" value="ECO:0007669"/>
    <property type="project" value="UniProtKB-UniPathway"/>
</dbReference>
<dbReference type="InParanoid" id="D7FJG3"/>
<evidence type="ECO:0000313" key="9">
    <source>
        <dbReference type="Proteomes" id="UP000002630"/>
    </source>
</evidence>
<dbReference type="CDD" id="cd04301">
    <property type="entry name" value="NAT_SF"/>
    <property type="match status" value="1"/>
</dbReference>
<dbReference type="HAMAP" id="MF_01105">
    <property type="entry name" value="N_acetyl_glu_synth"/>
    <property type="match status" value="1"/>
</dbReference>
<dbReference type="OrthoDB" id="438291at2759"/>
<comment type="similarity">
    <text evidence="2">Belongs to the acetyltransferase family. ArgA subfamily.</text>
</comment>
<dbReference type="EMBL" id="FN647953">
    <property type="protein sequence ID" value="CBJ29066.1"/>
    <property type="molecule type" value="Genomic_DNA"/>
</dbReference>
<evidence type="ECO:0000259" key="7">
    <source>
        <dbReference type="PROSITE" id="PS51186"/>
    </source>
</evidence>
<organism evidence="8 9">
    <name type="scientific">Ectocarpus siliculosus</name>
    <name type="common">Brown alga</name>
    <name type="synonym">Conferva siliculosa</name>
    <dbReference type="NCBI Taxonomy" id="2880"/>
    <lineage>
        <taxon>Eukaryota</taxon>
        <taxon>Sar</taxon>
        <taxon>Stramenopiles</taxon>
        <taxon>Ochrophyta</taxon>
        <taxon>PX clade</taxon>
        <taxon>Phaeophyceae</taxon>
        <taxon>Ectocarpales</taxon>
        <taxon>Ectocarpaceae</taxon>
        <taxon>Ectocarpus</taxon>
    </lineage>
</organism>
<dbReference type="UniPathway" id="UPA00068">
    <property type="reaction ID" value="UER00106"/>
</dbReference>
<dbReference type="SUPFAM" id="SSF55729">
    <property type="entry name" value="Acyl-CoA N-acyltransferases (Nat)"/>
    <property type="match status" value="1"/>
</dbReference>
<dbReference type="PROSITE" id="PS51186">
    <property type="entry name" value="GNAT"/>
    <property type="match status" value="1"/>
</dbReference>
<dbReference type="SUPFAM" id="SSF53633">
    <property type="entry name" value="Carbamate kinase-like"/>
    <property type="match status" value="1"/>
</dbReference>
<evidence type="ECO:0000256" key="3">
    <source>
        <dbReference type="ARBA" id="ARBA00012697"/>
    </source>
</evidence>
<dbReference type="InterPro" id="IPR000182">
    <property type="entry name" value="GNAT_dom"/>
</dbReference>
<dbReference type="GO" id="GO:0005737">
    <property type="term" value="C:cytoplasm"/>
    <property type="evidence" value="ECO:0007669"/>
    <property type="project" value="InterPro"/>
</dbReference>
<evidence type="ECO:0000256" key="1">
    <source>
        <dbReference type="ARBA" id="ARBA00004925"/>
    </source>
</evidence>
<comment type="catalytic activity">
    <reaction evidence="6">
        <text>L-glutamate + acetyl-CoA = N-acetyl-L-glutamate + CoA + H(+)</text>
        <dbReference type="Rhea" id="RHEA:24292"/>
        <dbReference type="ChEBI" id="CHEBI:15378"/>
        <dbReference type="ChEBI" id="CHEBI:29985"/>
        <dbReference type="ChEBI" id="CHEBI:44337"/>
        <dbReference type="ChEBI" id="CHEBI:57287"/>
        <dbReference type="ChEBI" id="CHEBI:57288"/>
        <dbReference type="EC" id="2.3.1.1"/>
    </reaction>
</comment>
<dbReference type="OMA" id="RWHEICD"/>
<accession>D7FJG3</accession>
<proteinExistence type="inferred from homology"/>
<evidence type="ECO:0000256" key="6">
    <source>
        <dbReference type="ARBA" id="ARBA00048372"/>
    </source>
</evidence>
<dbReference type="Gene3D" id="3.40.1160.10">
    <property type="entry name" value="Acetylglutamate kinase-like"/>
    <property type="match status" value="1"/>
</dbReference>
<dbReference type="InterPro" id="IPR010167">
    <property type="entry name" value="NH2A_AcTrfase"/>
</dbReference>
<evidence type="ECO:0000313" key="8">
    <source>
        <dbReference type="EMBL" id="CBJ29066.1"/>
    </source>
</evidence>
<dbReference type="PIRSF" id="PIRSF000423">
    <property type="entry name" value="ArgA"/>
    <property type="match status" value="1"/>
</dbReference>